<evidence type="ECO:0000256" key="1">
    <source>
        <dbReference type="SAM" id="Phobius"/>
    </source>
</evidence>
<keyword evidence="1" id="KW-0472">Membrane</keyword>
<sequence>MPLAVTPASLFFLVGYVMLAGGSFALVKPGLGLLIVPVPLLAIPLHLFARRIGDFAGVAHSRWLMRTFGLFLLLFLALVAIFFALGASCTDGPALDRLETIGNAYNAGTVNLYASLAGLWDIEKLRPFTLGASVWAGLALLWPLKRAIQGMLALAGGIAPKALTLSWRCCALLGALAAQGGMLAWLLVRQG</sequence>
<dbReference type="AlphaFoldDB" id="A0A4P7ULU4"/>
<feature type="transmembrane region" description="Helical" evidence="1">
    <location>
        <begin position="68"/>
        <end position="87"/>
    </location>
</feature>
<dbReference type="OrthoDB" id="5461234at2"/>
<feature type="transmembrane region" description="Helical" evidence="1">
    <location>
        <begin position="165"/>
        <end position="188"/>
    </location>
</feature>
<keyword evidence="1" id="KW-0812">Transmembrane</keyword>
<protein>
    <submittedName>
        <fullName evidence="2">Uncharacterized protein</fullName>
    </submittedName>
</protein>
<accession>A0A4P7ULU4</accession>
<reference evidence="2 3" key="1">
    <citation type="submission" date="2019-02" db="EMBL/GenBank/DDBJ databases">
        <title>Complete Genome Sequence of Desulfovibrio desulfuricans IC1, a Sulfonate Utilizing Anaerobe.</title>
        <authorList>
            <person name="Day L.A."/>
            <person name="De Leon K.B."/>
            <person name="Wall J.D."/>
        </authorList>
    </citation>
    <scope>NUCLEOTIDE SEQUENCE [LARGE SCALE GENOMIC DNA]</scope>
    <source>
        <strain evidence="2 3">IC1</strain>
    </source>
</reference>
<feature type="transmembrane region" description="Helical" evidence="1">
    <location>
        <begin position="125"/>
        <end position="144"/>
    </location>
</feature>
<evidence type="ECO:0000313" key="3">
    <source>
        <dbReference type="Proteomes" id="UP000297065"/>
    </source>
</evidence>
<dbReference type="EMBL" id="CP036295">
    <property type="protein sequence ID" value="QCC86827.1"/>
    <property type="molecule type" value="Genomic_DNA"/>
</dbReference>
<dbReference type="Proteomes" id="UP000297065">
    <property type="component" value="Chromosome"/>
</dbReference>
<evidence type="ECO:0000313" key="2">
    <source>
        <dbReference type="EMBL" id="QCC86827.1"/>
    </source>
</evidence>
<organism evidence="2 3">
    <name type="scientific">Desulfovibrio desulfuricans</name>
    <dbReference type="NCBI Taxonomy" id="876"/>
    <lineage>
        <taxon>Bacteria</taxon>
        <taxon>Pseudomonadati</taxon>
        <taxon>Thermodesulfobacteriota</taxon>
        <taxon>Desulfovibrionia</taxon>
        <taxon>Desulfovibrionales</taxon>
        <taxon>Desulfovibrionaceae</taxon>
        <taxon>Desulfovibrio</taxon>
    </lineage>
</organism>
<name>A0A4P7ULU4_DESDE</name>
<feature type="transmembrane region" description="Helical" evidence="1">
    <location>
        <begin position="29"/>
        <end position="48"/>
    </location>
</feature>
<proteinExistence type="predicted"/>
<dbReference type="RefSeq" id="WP_136400876.1">
    <property type="nucleotide sequence ID" value="NZ_CP036295.1"/>
</dbReference>
<gene>
    <name evidence="2" type="ORF">DDIC_13255</name>
</gene>
<keyword evidence="1" id="KW-1133">Transmembrane helix</keyword>